<accession>A0A7K3MCW1</accession>
<dbReference type="InterPro" id="IPR050954">
    <property type="entry name" value="ET_IronSulfur_Cluster-Binding"/>
</dbReference>
<reference evidence="13 14" key="1">
    <citation type="submission" date="2019-11" db="EMBL/GenBank/DDBJ databases">
        <authorList>
            <person name="Li X.-J."/>
            <person name="Feng X.-M."/>
        </authorList>
    </citation>
    <scope>NUCLEOTIDE SEQUENCE [LARGE SCALE GENOMIC DNA]</scope>
    <source>
        <strain evidence="13 14">XMNu-373</strain>
    </source>
</reference>
<keyword evidence="10 11" id="KW-0472">Membrane</keyword>
<keyword evidence="14" id="KW-1185">Reference proteome</keyword>
<evidence type="ECO:0000256" key="11">
    <source>
        <dbReference type="SAM" id="Phobius"/>
    </source>
</evidence>
<evidence type="ECO:0000256" key="3">
    <source>
        <dbReference type="ARBA" id="ARBA00022475"/>
    </source>
</evidence>
<evidence type="ECO:0000256" key="10">
    <source>
        <dbReference type="ARBA" id="ARBA00023136"/>
    </source>
</evidence>
<feature type="domain" description="4Fe-4S ferredoxin-type" evidence="12">
    <location>
        <begin position="48"/>
        <end position="79"/>
    </location>
</feature>
<evidence type="ECO:0000256" key="6">
    <source>
        <dbReference type="ARBA" id="ARBA00022723"/>
    </source>
</evidence>
<feature type="transmembrane region" description="Helical" evidence="11">
    <location>
        <begin position="446"/>
        <end position="468"/>
    </location>
</feature>
<evidence type="ECO:0000256" key="9">
    <source>
        <dbReference type="ARBA" id="ARBA00023014"/>
    </source>
</evidence>
<evidence type="ECO:0000256" key="7">
    <source>
        <dbReference type="ARBA" id="ARBA00022989"/>
    </source>
</evidence>
<dbReference type="GO" id="GO:0005886">
    <property type="term" value="C:plasma membrane"/>
    <property type="evidence" value="ECO:0007669"/>
    <property type="project" value="UniProtKB-SubCell"/>
</dbReference>
<dbReference type="Pfam" id="PF03916">
    <property type="entry name" value="NrfD"/>
    <property type="match status" value="1"/>
</dbReference>
<keyword evidence="6" id="KW-0479">Metal-binding</keyword>
<feature type="transmembrane region" description="Helical" evidence="11">
    <location>
        <begin position="372"/>
        <end position="393"/>
    </location>
</feature>
<evidence type="ECO:0000256" key="8">
    <source>
        <dbReference type="ARBA" id="ARBA00023004"/>
    </source>
</evidence>
<feature type="transmembrane region" description="Helical" evidence="11">
    <location>
        <begin position="307"/>
        <end position="327"/>
    </location>
</feature>
<feature type="domain" description="4Fe-4S ferredoxin-type" evidence="12">
    <location>
        <begin position="3"/>
        <end position="32"/>
    </location>
</feature>
<dbReference type="PANTHER" id="PTHR43177:SF3">
    <property type="entry name" value="PROTEIN NRFC HOMOLOG"/>
    <property type="match status" value="1"/>
</dbReference>
<organism evidence="13 14">
    <name type="scientific">Phytoactinopolyspora mesophila</name>
    <dbReference type="NCBI Taxonomy" id="2650750"/>
    <lineage>
        <taxon>Bacteria</taxon>
        <taxon>Bacillati</taxon>
        <taxon>Actinomycetota</taxon>
        <taxon>Actinomycetes</taxon>
        <taxon>Jiangellales</taxon>
        <taxon>Jiangellaceae</taxon>
        <taxon>Phytoactinopolyspora</taxon>
    </lineage>
</organism>
<keyword evidence="7 11" id="KW-1133">Transmembrane helix</keyword>
<keyword evidence="4" id="KW-0004">4Fe-4S</keyword>
<dbReference type="InterPro" id="IPR005614">
    <property type="entry name" value="NrfD-like"/>
</dbReference>
<feature type="transmembrane region" description="Helical" evidence="11">
    <location>
        <begin position="405"/>
        <end position="425"/>
    </location>
</feature>
<dbReference type="PROSITE" id="PS51379">
    <property type="entry name" value="4FE4S_FER_2"/>
    <property type="match status" value="3"/>
</dbReference>
<keyword evidence="5 11" id="KW-0812">Transmembrane</keyword>
<dbReference type="PROSITE" id="PS00198">
    <property type="entry name" value="4FE4S_FER_1"/>
    <property type="match status" value="1"/>
</dbReference>
<evidence type="ECO:0000256" key="4">
    <source>
        <dbReference type="ARBA" id="ARBA00022485"/>
    </source>
</evidence>
<dbReference type="AlphaFoldDB" id="A0A7K3MCW1"/>
<name>A0A7K3MCW1_9ACTN</name>
<comment type="similarity">
    <text evidence="2">Belongs to the NrfD family.</text>
</comment>
<dbReference type="Gene3D" id="1.20.1630.10">
    <property type="entry name" value="Formate dehydrogenase/DMSO reductase domain"/>
    <property type="match status" value="1"/>
</dbReference>
<comment type="caution">
    <text evidence="13">The sequence shown here is derived from an EMBL/GenBank/DDBJ whole genome shotgun (WGS) entry which is preliminary data.</text>
</comment>
<dbReference type="CDD" id="cd10551">
    <property type="entry name" value="PsrB"/>
    <property type="match status" value="1"/>
</dbReference>
<keyword evidence="3" id="KW-1003">Cell membrane</keyword>
<evidence type="ECO:0000259" key="12">
    <source>
        <dbReference type="PROSITE" id="PS51379"/>
    </source>
</evidence>
<gene>
    <name evidence="13" type="ORF">F7O44_28900</name>
</gene>
<feature type="transmembrane region" description="Helical" evidence="11">
    <location>
        <begin position="474"/>
        <end position="493"/>
    </location>
</feature>
<dbReference type="InterPro" id="IPR017896">
    <property type="entry name" value="4Fe4S_Fe-S-bd"/>
</dbReference>
<dbReference type="GO" id="GO:0051539">
    <property type="term" value="F:4 iron, 4 sulfur cluster binding"/>
    <property type="evidence" value="ECO:0007669"/>
    <property type="project" value="UniProtKB-KW"/>
</dbReference>
<dbReference type="Gene3D" id="3.30.70.20">
    <property type="match status" value="2"/>
</dbReference>
<comment type="subcellular location">
    <subcellularLocation>
        <location evidence="1">Cell membrane</location>
        <topology evidence="1">Multi-pass membrane protein</topology>
    </subcellularLocation>
</comment>
<dbReference type="RefSeq" id="WP_162453815.1">
    <property type="nucleotide sequence ID" value="NZ_WLZY01000019.1"/>
</dbReference>
<dbReference type="GO" id="GO:0046872">
    <property type="term" value="F:metal ion binding"/>
    <property type="evidence" value="ECO:0007669"/>
    <property type="project" value="UniProtKB-KW"/>
</dbReference>
<protein>
    <submittedName>
        <fullName evidence="13">4Fe-4S dicluster domain-containing protein</fullName>
    </submittedName>
</protein>
<evidence type="ECO:0000256" key="2">
    <source>
        <dbReference type="ARBA" id="ARBA00008929"/>
    </source>
</evidence>
<evidence type="ECO:0000313" key="13">
    <source>
        <dbReference type="EMBL" id="NDL61094.1"/>
    </source>
</evidence>
<dbReference type="InterPro" id="IPR017900">
    <property type="entry name" value="4Fe4S_Fe_S_CS"/>
</dbReference>
<keyword evidence="8" id="KW-0408">Iron</keyword>
<feature type="domain" description="4Fe-4S ferredoxin-type" evidence="12">
    <location>
        <begin position="80"/>
        <end position="109"/>
    </location>
</feature>
<evidence type="ECO:0000313" key="14">
    <source>
        <dbReference type="Proteomes" id="UP000460435"/>
    </source>
</evidence>
<evidence type="ECO:0000256" key="1">
    <source>
        <dbReference type="ARBA" id="ARBA00004651"/>
    </source>
</evidence>
<feature type="transmembrane region" description="Helical" evidence="11">
    <location>
        <begin position="239"/>
        <end position="258"/>
    </location>
</feature>
<feature type="transmembrane region" description="Helical" evidence="11">
    <location>
        <begin position="264"/>
        <end position="287"/>
    </location>
</feature>
<proteinExistence type="inferred from homology"/>
<dbReference type="Proteomes" id="UP000460435">
    <property type="component" value="Unassembled WGS sequence"/>
</dbReference>
<dbReference type="EMBL" id="WLZY01000019">
    <property type="protein sequence ID" value="NDL61094.1"/>
    <property type="molecule type" value="Genomic_DNA"/>
</dbReference>
<keyword evidence="9" id="KW-0411">Iron-sulfur</keyword>
<dbReference type="PANTHER" id="PTHR43177">
    <property type="entry name" value="PROTEIN NRFC"/>
    <property type="match status" value="1"/>
</dbReference>
<sequence>MRYGFAIDQRTCIGCHACTVACKTEHEVPVGQFRTWVKYVDKGEYPSTTREFGVLRCNHCTDAPCVSICPTTALFKRDDGIVDFDADNCIGCKSCLQACPYDAIYIDADTNTAAKCNFCAHRVDEGLEPACVVVCPTHSIWVGDVDDPSSGIGRLIRENPVTVRAAEQNTGPNVFYLGADRAVLDPLEAPVRDTYLWAKPDDQRLATAGDVAESTVTQATTTLNTAHPRPWGWRVSTYLWTKSVGAGALLVVALALFLRIDLGVLTDVVAPVLALAMTAVTGLLLVWDLKRPARFLYMFLRPQWRSWVTLGAFVLVGFGGVALLWLLAGVGGADGALALVRWLAIPAGVLAAGYTAFLFGQAEGRDLWQSPLLFWHLVVQAFMVGSGALAVIAQAVDVSDEGQRLLARVLLIAAVVHLLMLALEYGTKHATRNASVAAHVLIRGRYAGMFWGGNALAGIAAVLAVAGWGGVSGSAAVAVVVAGVLVQVALLAYETVFVRAAQEVPLS</sequence>
<dbReference type="SUPFAM" id="SSF54862">
    <property type="entry name" value="4Fe-4S ferredoxins"/>
    <property type="match status" value="1"/>
</dbReference>
<feature type="transmembrane region" description="Helical" evidence="11">
    <location>
        <begin position="339"/>
        <end position="360"/>
    </location>
</feature>
<dbReference type="Pfam" id="PF13247">
    <property type="entry name" value="Fer4_11"/>
    <property type="match status" value="1"/>
</dbReference>
<evidence type="ECO:0000256" key="5">
    <source>
        <dbReference type="ARBA" id="ARBA00022692"/>
    </source>
</evidence>